<feature type="compositionally biased region" description="Basic residues" evidence="1">
    <location>
        <begin position="14"/>
        <end position="33"/>
    </location>
</feature>
<name>A0A8I5P3U6_PAPAN</name>
<protein>
    <submittedName>
        <fullName evidence="2">Uncharacterized protein</fullName>
    </submittedName>
</protein>
<evidence type="ECO:0000313" key="2">
    <source>
        <dbReference type="Ensembl" id="ENSPANP00000060573.1"/>
    </source>
</evidence>
<organism evidence="2 3">
    <name type="scientific">Papio anubis</name>
    <name type="common">Olive baboon</name>
    <dbReference type="NCBI Taxonomy" id="9555"/>
    <lineage>
        <taxon>Eukaryota</taxon>
        <taxon>Metazoa</taxon>
        <taxon>Chordata</taxon>
        <taxon>Craniata</taxon>
        <taxon>Vertebrata</taxon>
        <taxon>Euteleostomi</taxon>
        <taxon>Mammalia</taxon>
        <taxon>Eutheria</taxon>
        <taxon>Euarchontoglires</taxon>
        <taxon>Primates</taxon>
        <taxon>Haplorrhini</taxon>
        <taxon>Catarrhini</taxon>
        <taxon>Cercopithecidae</taxon>
        <taxon>Cercopithecinae</taxon>
        <taxon>Papio</taxon>
    </lineage>
</organism>
<dbReference type="PANTHER" id="PTHR12138:SF152">
    <property type="entry name" value="C2H2-TYPE DOMAIN-CONTAINING PROTEIN"/>
    <property type="match status" value="1"/>
</dbReference>
<proteinExistence type="predicted"/>
<dbReference type="AlphaFoldDB" id="A0A8I5P3U6"/>
<evidence type="ECO:0000256" key="1">
    <source>
        <dbReference type="SAM" id="MobiDB-lite"/>
    </source>
</evidence>
<evidence type="ECO:0000313" key="3">
    <source>
        <dbReference type="Proteomes" id="UP000028761"/>
    </source>
</evidence>
<dbReference type="Proteomes" id="UP000028761">
    <property type="component" value="Chromosome 1"/>
</dbReference>
<keyword evidence="3" id="KW-1185">Reference proteome</keyword>
<dbReference type="PANTHER" id="PTHR12138">
    <property type="entry name" value="PRIMATE-EXPANDED PROTEIN FAMILY"/>
    <property type="match status" value="1"/>
</dbReference>
<dbReference type="GeneTree" id="ENSGT01050000245604"/>
<dbReference type="Ensembl" id="ENSPANT00000070331.1">
    <property type="protein sequence ID" value="ENSPANP00000060573.1"/>
    <property type="gene ID" value="ENSPANG00000039252.1"/>
</dbReference>
<reference evidence="2" key="3">
    <citation type="submission" date="2025-09" db="UniProtKB">
        <authorList>
            <consortium name="Ensembl"/>
        </authorList>
    </citation>
    <scope>IDENTIFICATION</scope>
</reference>
<feature type="region of interest" description="Disordered" evidence="1">
    <location>
        <begin position="1"/>
        <end position="34"/>
    </location>
</feature>
<accession>A0A8I5P3U6</accession>
<dbReference type="PRINTS" id="PR02045">
    <property type="entry name" value="F138DOMAIN"/>
</dbReference>
<feature type="region of interest" description="Disordered" evidence="1">
    <location>
        <begin position="52"/>
        <end position="85"/>
    </location>
</feature>
<sequence>AEIRPLRSSLGGRARLRLKKKKKKKKKKRKRRSVLVPGRGVRWLQAVGGPERLRGSVPGSHRGWRGARRAGPGARGSLCGAGRSHTRSNIDWGAGEAVKQARLGGVTHPDSCRLIFFFLWDGVSPCCPGWRAVARSRLAATSAPGLKRFSRLSFAGITGTRQQARLTFVFLVETGFHHIGQAGLKLLTSGDPPARPPKVLGLQAPPPRPANFLYF</sequence>
<reference evidence="2" key="2">
    <citation type="submission" date="2025-08" db="UniProtKB">
        <authorList>
            <consortium name="Ensembl"/>
        </authorList>
    </citation>
    <scope>IDENTIFICATION</scope>
</reference>
<reference evidence="2 3" key="1">
    <citation type="submission" date="2012-03" db="EMBL/GenBank/DDBJ databases">
        <title>Whole Genome Assembly of Papio anubis.</title>
        <authorList>
            <person name="Liu Y.L."/>
            <person name="Abraham K.A."/>
            <person name="Akbar H.A."/>
            <person name="Ali S.A."/>
            <person name="Anosike U.A."/>
            <person name="Aqrawi P.A."/>
            <person name="Arias F.A."/>
            <person name="Attaway T.A."/>
            <person name="Awwad R.A."/>
            <person name="Babu C.B."/>
            <person name="Bandaranaike D.B."/>
            <person name="Battles P.B."/>
            <person name="Bell A.B."/>
            <person name="Beltran B.B."/>
            <person name="Berhane-Mersha D.B."/>
            <person name="Bess C.B."/>
            <person name="Bickham C.B."/>
            <person name="Bolden T.B."/>
            <person name="Carter K.C."/>
            <person name="Chau D.C."/>
            <person name="Chavez A.C."/>
            <person name="Clerc-Blankenburg K.C."/>
            <person name="Coyle M.C."/>
            <person name="Dao M.D."/>
            <person name="Davila M.L.D."/>
            <person name="Davy-Carroll L.D."/>
            <person name="Denson S.D."/>
            <person name="Dinh H.D."/>
            <person name="Fernandez S.F."/>
            <person name="Fernando P.F."/>
            <person name="Forbes L.F."/>
            <person name="Francis C.F."/>
            <person name="Francisco L.F."/>
            <person name="Fu Q.F."/>
            <person name="Garcia-Iii R.G."/>
            <person name="Garrett T.G."/>
            <person name="Gross S.G."/>
            <person name="Gubbala S.G."/>
            <person name="Hirani K.H."/>
            <person name="Hogues M.H."/>
            <person name="Hollins B.H."/>
            <person name="Jackson L.J."/>
            <person name="Javaid M.J."/>
            <person name="Jhangiani S.J."/>
            <person name="Johnson A.J."/>
            <person name="Johnson B.J."/>
            <person name="Jones J.J."/>
            <person name="Joshi V.J."/>
            <person name="Kalu J.K."/>
            <person name="Khan N.K."/>
            <person name="Korchina V.K."/>
            <person name="Kovar C.K."/>
            <person name="Lago L.L."/>
            <person name="Lara F.L."/>
            <person name="Le T.-K.L."/>
            <person name="Lee S.L."/>
            <person name="Legall-Iii F.L."/>
            <person name="Lemon S.L."/>
            <person name="Liu J.L."/>
            <person name="Liu Y.-S.L."/>
            <person name="Liyanage D.L."/>
            <person name="Lopez J.L."/>
            <person name="Lorensuhewa L.L."/>
            <person name="Mata R.M."/>
            <person name="Mathew T.M."/>
            <person name="Mercado C.M."/>
            <person name="Mercado I.M."/>
            <person name="Morales K.M."/>
            <person name="Morgan M.M."/>
            <person name="Munidasa M.M."/>
            <person name="Ngo D.N."/>
            <person name="Nguyen L.N."/>
            <person name="Nguyen T.N."/>
            <person name="Nguyen N.N."/>
            <person name="Obregon M.O."/>
            <person name="Okwuonu G.O."/>
            <person name="Ongeri F.O."/>
            <person name="Onwere C.O."/>
            <person name="Osifeso I.O."/>
            <person name="Parra A.P."/>
            <person name="Patil S.P."/>
            <person name="Perez A.P."/>
            <person name="Perez Y.P."/>
            <person name="Pham C.P."/>
            <person name="Pu L.-L.P."/>
            <person name="Puazo M.P."/>
            <person name="Quiroz J.Q."/>
            <person name="Rouhana J.R."/>
            <person name="Ruiz M.R."/>
            <person name="Ruiz S.-J.R."/>
            <person name="Saada N.S."/>
            <person name="Santibanez J.S."/>
            <person name="Scheel M.S."/>
            <person name="Schneider B.S."/>
            <person name="Simmons D.S."/>
            <person name="Sisson I.S."/>
            <person name="Tang L.-Y.T."/>
            <person name="Thornton R.T."/>
            <person name="Tisius J.T."/>
            <person name="Toledanes G.T."/>
            <person name="Trejos Z.T."/>
            <person name="Usmani K.U."/>
            <person name="Varghese R.V."/>
            <person name="Vattathil S.V."/>
            <person name="Vee V.V."/>
            <person name="Walker D.W."/>
            <person name="Weissenberger G.W."/>
            <person name="White C.W."/>
            <person name="Williams A.W."/>
            <person name="Woodworth J.W."/>
            <person name="Wright R.W."/>
            <person name="Zhu Y.Z."/>
            <person name="Han Y.H."/>
            <person name="Newsham I.N."/>
            <person name="Nazareth L.N."/>
            <person name="Worley K.W."/>
            <person name="Muzny D.M."/>
            <person name="Rogers J.R."/>
            <person name="Gibbs R.G."/>
        </authorList>
    </citation>
    <scope>NUCLEOTIDE SEQUENCE [LARGE SCALE GENOMIC DNA]</scope>
</reference>